<keyword evidence="2" id="KW-1185">Reference proteome</keyword>
<dbReference type="STRING" id="1302689.RG47T_0544"/>
<accession>A0A1Q5ZTK5</accession>
<dbReference type="Proteomes" id="UP000186720">
    <property type="component" value="Unassembled WGS sequence"/>
</dbReference>
<dbReference type="EMBL" id="MPPL01000001">
    <property type="protein sequence ID" value="OKS85105.1"/>
    <property type="molecule type" value="Genomic_DNA"/>
</dbReference>
<sequence>MNQNDYFSIKFDSMNIQAEKLDLLQTIMNTTDEGLILDVKAFLSNRKTDWFDELGQDQQKDVLEGLAQADRGETVSHSEVVKLFSKWGLK</sequence>
<protein>
    <submittedName>
        <fullName evidence="1">Uncharacterized protein</fullName>
    </submittedName>
</protein>
<gene>
    <name evidence="1" type="ORF">RG47T_0544</name>
</gene>
<name>A0A1Q5ZTK5_9SPHI</name>
<proteinExistence type="predicted"/>
<evidence type="ECO:0000313" key="1">
    <source>
        <dbReference type="EMBL" id="OKS85105.1"/>
    </source>
</evidence>
<evidence type="ECO:0000313" key="2">
    <source>
        <dbReference type="Proteomes" id="UP000186720"/>
    </source>
</evidence>
<dbReference type="AlphaFoldDB" id="A0A1Q5ZTK5"/>
<reference evidence="1 2" key="1">
    <citation type="submission" date="2016-11" db="EMBL/GenBank/DDBJ databases">
        <title>Whole Genome Sequencing of Mucilaginibacter polytrichastri RG4-7(T) isolated from the moss sample.</title>
        <authorList>
            <person name="Li Y."/>
        </authorList>
    </citation>
    <scope>NUCLEOTIDE SEQUENCE [LARGE SCALE GENOMIC DNA]</scope>
    <source>
        <strain evidence="1 2">RG4-7</strain>
    </source>
</reference>
<comment type="caution">
    <text evidence="1">The sequence shown here is derived from an EMBL/GenBank/DDBJ whole genome shotgun (WGS) entry which is preliminary data.</text>
</comment>
<organism evidence="1 2">
    <name type="scientific">Mucilaginibacter polytrichastri</name>
    <dbReference type="NCBI Taxonomy" id="1302689"/>
    <lineage>
        <taxon>Bacteria</taxon>
        <taxon>Pseudomonadati</taxon>
        <taxon>Bacteroidota</taxon>
        <taxon>Sphingobacteriia</taxon>
        <taxon>Sphingobacteriales</taxon>
        <taxon>Sphingobacteriaceae</taxon>
        <taxon>Mucilaginibacter</taxon>
    </lineage>
</organism>